<comment type="similarity">
    <text evidence="5 6">Belongs to the adenylate kinase family.</text>
</comment>
<proteinExistence type="inferred from homology"/>
<feature type="binding site" evidence="5">
    <location>
        <begin position="86"/>
        <end position="89"/>
    </location>
    <ligand>
        <name>AMP</name>
        <dbReference type="ChEBI" id="CHEBI:456215"/>
    </ligand>
</feature>
<evidence type="ECO:0000256" key="1">
    <source>
        <dbReference type="ARBA" id="ARBA00022679"/>
    </source>
</evidence>
<keyword evidence="5 7" id="KW-0067">ATP-binding</keyword>
<dbReference type="NCBIfam" id="NF001381">
    <property type="entry name" value="PRK00279.1-3"/>
    <property type="match status" value="1"/>
</dbReference>
<feature type="binding site" evidence="5">
    <location>
        <position position="141"/>
    </location>
    <ligand>
        <name>AMP</name>
        <dbReference type="ChEBI" id="CHEBI:456215"/>
    </ligand>
</feature>
<dbReference type="NCBIfam" id="NF002700">
    <property type="entry name" value="PRK02496.1"/>
    <property type="match status" value="1"/>
</dbReference>
<keyword evidence="3 5" id="KW-0547">Nucleotide-binding</keyword>
<feature type="binding site" evidence="5">
    <location>
        <begin position="11"/>
        <end position="16"/>
    </location>
    <ligand>
        <name>ATP</name>
        <dbReference type="ChEBI" id="CHEBI:30616"/>
    </ligand>
</feature>
<dbReference type="Pfam" id="PF00406">
    <property type="entry name" value="ADK"/>
    <property type="match status" value="1"/>
</dbReference>
<evidence type="ECO:0000313" key="9">
    <source>
        <dbReference type="Proteomes" id="UP000192997"/>
    </source>
</evidence>
<dbReference type="EMBL" id="NBYN01000014">
    <property type="protein sequence ID" value="OSO94341.1"/>
    <property type="molecule type" value="Genomic_DNA"/>
</dbReference>
<dbReference type="GO" id="GO:0005524">
    <property type="term" value="F:ATP binding"/>
    <property type="evidence" value="ECO:0007669"/>
    <property type="project" value="UniProtKB-UniRule"/>
</dbReference>
<accession>A0A1X4GAY0</accession>
<dbReference type="RefSeq" id="WP_009344495.1">
    <property type="nucleotide sequence ID" value="NZ_NBYN01000014.1"/>
</dbReference>
<dbReference type="InterPro" id="IPR006259">
    <property type="entry name" value="Adenyl_kin_sub"/>
</dbReference>
<feature type="binding site" evidence="5">
    <location>
        <begin position="58"/>
        <end position="60"/>
    </location>
    <ligand>
        <name>AMP</name>
        <dbReference type="ChEBI" id="CHEBI:456215"/>
    </ligand>
</feature>
<evidence type="ECO:0000256" key="6">
    <source>
        <dbReference type="RuleBase" id="RU003330"/>
    </source>
</evidence>
<dbReference type="SUPFAM" id="SSF52540">
    <property type="entry name" value="P-loop containing nucleoside triphosphate hydrolases"/>
    <property type="match status" value="1"/>
</dbReference>
<comment type="domain">
    <text evidence="5">Consists of three domains, a large central CORE domain and two small peripheral domains, NMPbind and LID, which undergo movements during catalysis. The LID domain closes over the site of phosphoryl transfer upon ATP binding. Assembling and dissambling the active center during each catalytic cycle provides an effective means to prevent ATP hydrolysis.</text>
</comment>
<evidence type="ECO:0000256" key="5">
    <source>
        <dbReference type="HAMAP-Rule" id="MF_00235"/>
    </source>
</evidence>
<comment type="caution">
    <text evidence="5">Lacks conserved residue(s) required for the propagation of feature annotation.</text>
</comment>
<dbReference type="NCBIfam" id="NF011100">
    <property type="entry name" value="PRK14527.1"/>
    <property type="match status" value="1"/>
</dbReference>
<reference evidence="9" key="1">
    <citation type="submission" date="2017-04" db="EMBL/GenBank/DDBJ databases">
        <authorList>
            <person name="Abreu V.A."/>
            <person name="Popin R.V."/>
            <person name="Rigonato J."/>
            <person name="Andreote A.P."/>
            <person name="Schaker P.C."/>
            <person name="Hoff-Risseti C."/>
            <person name="Alvarenga D.O."/>
            <person name="Varani A.M."/>
            <person name="Fiore M.F."/>
        </authorList>
    </citation>
    <scope>NUCLEOTIDE SEQUENCE [LARGE SCALE GENOMIC DNA]</scope>
    <source>
        <strain evidence="9">CENA303</strain>
    </source>
</reference>
<dbReference type="NCBIfam" id="NF011101">
    <property type="entry name" value="PRK14528.1"/>
    <property type="match status" value="1"/>
</dbReference>
<keyword evidence="4 5" id="KW-0418">Kinase</keyword>
<feature type="region of interest" description="NMP" evidence="5">
    <location>
        <begin position="31"/>
        <end position="60"/>
    </location>
</feature>
<dbReference type="CDD" id="cd01428">
    <property type="entry name" value="ADK"/>
    <property type="match status" value="1"/>
</dbReference>
<gene>
    <name evidence="5" type="primary">adk</name>
    <name evidence="8" type="ORF">B7O87_04025</name>
</gene>
<comment type="subcellular location">
    <subcellularLocation>
        <location evidence="5 7">Cytoplasm</location>
    </subcellularLocation>
</comment>
<comment type="catalytic activity">
    <reaction evidence="5 7">
        <text>AMP + ATP = 2 ADP</text>
        <dbReference type="Rhea" id="RHEA:12973"/>
        <dbReference type="ChEBI" id="CHEBI:30616"/>
        <dbReference type="ChEBI" id="CHEBI:456215"/>
        <dbReference type="ChEBI" id="CHEBI:456216"/>
        <dbReference type="EC" id="2.7.4.3"/>
    </reaction>
</comment>
<evidence type="ECO:0000313" key="8">
    <source>
        <dbReference type="EMBL" id="OSO94341.1"/>
    </source>
</evidence>
<feature type="binding site" evidence="5">
    <location>
        <position position="93"/>
    </location>
    <ligand>
        <name>AMP</name>
        <dbReference type="ChEBI" id="CHEBI:456215"/>
    </ligand>
</feature>
<keyword evidence="1 5" id="KW-0808">Transferase</keyword>
<evidence type="ECO:0000256" key="7">
    <source>
        <dbReference type="RuleBase" id="RU003331"/>
    </source>
</evidence>
<name>A0A1X4GAY0_9CYAN</name>
<dbReference type="EC" id="2.7.4.3" evidence="5 7"/>
<feature type="binding site" evidence="5">
    <location>
        <position position="130"/>
    </location>
    <ligand>
        <name>AMP</name>
        <dbReference type="ChEBI" id="CHEBI:456215"/>
    </ligand>
</feature>
<dbReference type="Proteomes" id="UP000192997">
    <property type="component" value="Unassembled WGS sequence"/>
</dbReference>
<dbReference type="GO" id="GO:0044209">
    <property type="term" value="P:AMP salvage"/>
    <property type="evidence" value="ECO:0007669"/>
    <property type="project" value="UniProtKB-UniRule"/>
</dbReference>
<protein>
    <recommendedName>
        <fullName evidence="5 7">Adenylate kinase</fullName>
        <shortName evidence="5">AK</shortName>
        <ecNumber evidence="5 7">2.7.4.3</ecNumber>
    </recommendedName>
    <alternativeName>
        <fullName evidence="5">ATP-AMP transphosphorylase</fullName>
    </alternativeName>
    <alternativeName>
        <fullName evidence="5">ATP:AMP phosphotransferase</fullName>
    </alternativeName>
    <alternativeName>
        <fullName evidence="5">Adenylate monophosphate kinase</fullName>
    </alternativeName>
</protein>
<dbReference type="GO" id="GO:0005737">
    <property type="term" value="C:cytoplasm"/>
    <property type="evidence" value="ECO:0007669"/>
    <property type="project" value="UniProtKB-SubCell"/>
</dbReference>
<dbReference type="InterPro" id="IPR027417">
    <property type="entry name" value="P-loop_NTPase"/>
</dbReference>
<dbReference type="Gene3D" id="3.40.50.300">
    <property type="entry name" value="P-loop containing nucleotide triphosphate hydrolases"/>
    <property type="match status" value="1"/>
</dbReference>
<feature type="binding site" evidence="5">
    <location>
        <position position="32"/>
    </location>
    <ligand>
        <name>AMP</name>
        <dbReference type="ChEBI" id="CHEBI:456215"/>
    </ligand>
</feature>
<dbReference type="UniPathway" id="UPA00588">
    <property type="reaction ID" value="UER00649"/>
</dbReference>
<evidence type="ECO:0000256" key="4">
    <source>
        <dbReference type="ARBA" id="ARBA00022777"/>
    </source>
</evidence>
<feature type="binding site" evidence="5">
    <location>
        <position position="128"/>
    </location>
    <ligand>
        <name>ATP</name>
        <dbReference type="ChEBI" id="CHEBI:30616"/>
    </ligand>
</feature>
<evidence type="ECO:0000256" key="3">
    <source>
        <dbReference type="ARBA" id="ARBA00022741"/>
    </source>
</evidence>
<dbReference type="PANTHER" id="PTHR23359">
    <property type="entry name" value="NUCLEOTIDE KINASE"/>
    <property type="match status" value="1"/>
</dbReference>
<sequence length="191" mass="21206">MTRLIFLGPPGAGKGTQAKVLADFLQVPHISTGDILRQAITDQTALGVKAQEYMDKGDLVPDQLVQDMVEERLEKSDAQKGWILDGFPRTVSQAVFLGNLLDRIQGDSERVVNLDAPDEIVVSRLLGRGRKDDLEDVIRHRLNVYRRDTAPLIQYYGDRHKLLTVNGNQSQEEVTSALKIAITVVGNDPSF</sequence>
<organism evidence="8 9">
    <name type="scientific">Cylindrospermopsis raciborskii CENA303</name>
    <dbReference type="NCBI Taxonomy" id="1170769"/>
    <lineage>
        <taxon>Bacteria</taxon>
        <taxon>Bacillati</taxon>
        <taxon>Cyanobacteriota</taxon>
        <taxon>Cyanophyceae</taxon>
        <taxon>Nostocales</taxon>
        <taxon>Aphanizomenonaceae</taxon>
        <taxon>Cylindrospermopsis</taxon>
    </lineage>
</organism>
<evidence type="ECO:0000256" key="2">
    <source>
        <dbReference type="ARBA" id="ARBA00022727"/>
    </source>
</evidence>
<keyword evidence="2 5" id="KW-0545">Nucleotide biosynthesis</keyword>
<comment type="function">
    <text evidence="5">Catalyzes the reversible transfer of the terminal phosphate group between ATP and AMP. Plays an important role in cellular energy homeostasis and in adenine nucleotide metabolism.</text>
</comment>
<dbReference type="InterPro" id="IPR000850">
    <property type="entry name" value="Adenylat/UMP-CMP_kin"/>
</dbReference>
<dbReference type="PROSITE" id="PS00113">
    <property type="entry name" value="ADENYLATE_KINASE"/>
    <property type="match status" value="1"/>
</dbReference>
<feature type="binding site" evidence="5">
    <location>
        <position position="169"/>
    </location>
    <ligand>
        <name>ATP</name>
        <dbReference type="ChEBI" id="CHEBI:30616"/>
    </ligand>
</feature>
<dbReference type="NCBIfam" id="NF011104">
    <property type="entry name" value="PRK14531.1"/>
    <property type="match status" value="1"/>
</dbReference>
<comment type="pathway">
    <text evidence="5">Purine metabolism; AMP biosynthesis via salvage pathway; AMP from ADP: step 1/1.</text>
</comment>
<dbReference type="AlphaFoldDB" id="A0A1X4GAY0"/>
<dbReference type="NCBIfam" id="TIGR01351">
    <property type="entry name" value="adk"/>
    <property type="match status" value="1"/>
</dbReference>
<comment type="caution">
    <text evidence="8">The sequence shown here is derived from an EMBL/GenBank/DDBJ whole genome shotgun (WGS) entry which is preliminary data.</text>
</comment>
<comment type="subunit">
    <text evidence="5 7">Monomer.</text>
</comment>
<dbReference type="InterPro" id="IPR033690">
    <property type="entry name" value="Adenylat_kinase_CS"/>
</dbReference>
<dbReference type="GO" id="GO:0004017">
    <property type="term" value="F:AMP kinase activity"/>
    <property type="evidence" value="ECO:0007669"/>
    <property type="project" value="UniProtKB-UniRule"/>
</dbReference>
<feature type="binding site" evidence="5">
    <location>
        <position position="37"/>
    </location>
    <ligand>
        <name>AMP</name>
        <dbReference type="ChEBI" id="CHEBI:456215"/>
    </ligand>
</feature>
<keyword evidence="5" id="KW-0963">Cytoplasm</keyword>
<dbReference type="HAMAP" id="MF_00235">
    <property type="entry name" value="Adenylate_kinase_Adk"/>
    <property type="match status" value="1"/>
</dbReference>
<dbReference type="PRINTS" id="PR00094">
    <property type="entry name" value="ADENYLTKNASE"/>
</dbReference>